<proteinExistence type="predicted"/>
<dbReference type="Proteomes" id="UP001595457">
    <property type="component" value="Unassembled WGS sequence"/>
</dbReference>
<dbReference type="PANTHER" id="PTHR36573">
    <property type="entry name" value="INTERMEMBRANE PHOSPHOLIPID TRANSPORT SYSTEM BINDING PROTEIN MLAC"/>
    <property type="match status" value="1"/>
</dbReference>
<dbReference type="RefSeq" id="WP_377816706.1">
    <property type="nucleotide sequence ID" value="NZ_JBHRSJ010000035.1"/>
</dbReference>
<evidence type="ECO:0000313" key="2">
    <source>
        <dbReference type="EMBL" id="MFC2974474.1"/>
    </source>
</evidence>
<dbReference type="EMBL" id="JBHRSJ010000035">
    <property type="protein sequence ID" value="MFC2974474.1"/>
    <property type="molecule type" value="Genomic_DNA"/>
</dbReference>
<name>A0ABV7AY13_9GAMM</name>
<organism evidence="2 3">
    <name type="scientific">Azotobacter bryophylli</name>
    <dbReference type="NCBI Taxonomy" id="1986537"/>
    <lineage>
        <taxon>Bacteria</taxon>
        <taxon>Pseudomonadati</taxon>
        <taxon>Pseudomonadota</taxon>
        <taxon>Gammaproteobacteria</taxon>
        <taxon>Pseudomonadales</taxon>
        <taxon>Pseudomonadaceae</taxon>
        <taxon>Azotobacter</taxon>
    </lineage>
</organism>
<feature type="chain" id="PRO_5047066797" evidence="1">
    <location>
        <begin position="23"/>
        <end position="209"/>
    </location>
</feature>
<dbReference type="Gene3D" id="3.10.450.710">
    <property type="entry name" value="Tgt2/MlaC"/>
    <property type="match status" value="1"/>
</dbReference>
<evidence type="ECO:0000313" key="3">
    <source>
        <dbReference type="Proteomes" id="UP001595457"/>
    </source>
</evidence>
<dbReference type="PANTHER" id="PTHR36573:SF1">
    <property type="entry name" value="INTERMEMBRANE PHOSPHOLIPID TRANSPORT SYSTEM BINDING PROTEIN MLAC"/>
    <property type="match status" value="1"/>
</dbReference>
<keyword evidence="3" id="KW-1185">Reference proteome</keyword>
<dbReference type="Pfam" id="PF05494">
    <property type="entry name" value="MlaC"/>
    <property type="match status" value="1"/>
</dbReference>
<sequence>MLKTLRRGFLILLAALPLFAQADATPQALIEQKTQEMMKDLNSHKAQYRSKPEALYASMDNIIGPIVDAEGMARSIMNTYAKQASPEQMARFKENVRHGLMQFYSNGMLEFDPKEIKVLPSAAPTDDRASIRLEVHGGKGETHEVSYTMVNSNGQWLMRNLVMSGLNIGKIYRDQFAHAMQENGGNLDKTIDGWTEMAASADQGGDKAK</sequence>
<protein>
    <submittedName>
        <fullName evidence="2">Phospholipid-binding protein MlaC</fullName>
    </submittedName>
</protein>
<dbReference type="InterPro" id="IPR008869">
    <property type="entry name" value="MlaC/ttg2D"/>
</dbReference>
<keyword evidence="1" id="KW-0732">Signal</keyword>
<evidence type="ECO:0000256" key="1">
    <source>
        <dbReference type="SAM" id="SignalP"/>
    </source>
</evidence>
<dbReference type="InterPro" id="IPR042245">
    <property type="entry name" value="Tgt2/MlaC_sf"/>
</dbReference>
<dbReference type="PIRSF" id="PIRSF004649">
    <property type="entry name" value="MlaC"/>
    <property type="match status" value="1"/>
</dbReference>
<reference evidence="3" key="1">
    <citation type="journal article" date="2019" name="Int. J. Syst. Evol. Microbiol.">
        <title>The Global Catalogue of Microorganisms (GCM) 10K type strain sequencing project: providing services to taxonomists for standard genome sequencing and annotation.</title>
        <authorList>
            <consortium name="The Broad Institute Genomics Platform"/>
            <consortium name="The Broad Institute Genome Sequencing Center for Infectious Disease"/>
            <person name="Wu L."/>
            <person name="Ma J."/>
        </authorList>
    </citation>
    <scope>NUCLEOTIDE SEQUENCE [LARGE SCALE GENOMIC DNA]</scope>
    <source>
        <strain evidence="3">KCTC 62195</strain>
    </source>
</reference>
<feature type="signal peptide" evidence="1">
    <location>
        <begin position="1"/>
        <end position="22"/>
    </location>
</feature>
<accession>A0ABV7AY13</accession>
<gene>
    <name evidence="2" type="ORF">ACFOJE_19960</name>
</gene>
<comment type="caution">
    <text evidence="2">The sequence shown here is derived from an EMBL/GenBank/DDBJ whole genome shotgun (WGS) entry which is preliminary data.</text>
</comment>